<reference evidence="2" key="1">
    <citation type="journal article" date="2021" name="bioRxiv">
        <title>Whole Genome Assembly and Annotation of Northern Wild Rice, Zizania palustris L., Supports a Whole Genome Duplication in the Zizania Genus.</title>
        <authorList>
            <person name="Haas M."/>
            <person name="Kono T."/>
            <person name="Macchietto M."/>
            <person name="Millas R."/>
            <person name="McGilp L."/>
            <person name="Shao M."/>
            <person name="Duquette J."/>
            <person name="Hirsch C.N."/>
            <person name="Kimball J."/>
        </authorList>
    </citation>
    <scope>NUCLEOTIDE SEQUENCE</scope>
    <source>
        <tissue evidence="2">Fresh leaf tissue</tissue>
    </source>
</reference>
<sequence>MNSGKKNFRNQPNRRLVILDREASQLRPCLPPLHPSSRRHGSRRSPSLRTCLPPPRPHLSATACLPPPSRQLDSSTHILPTRLPPVQQSSRLRRHETGSSSRADSLKSFPQLLYLSMPHSDYSFFKLPRNLQELQILTF</sequence>
<evidence type="ECO:0000313" key="2">
    <source>
        <dbReference type="EMBL" id="KAG8096355.1"/>
    </source>
</evidence>
<dbReference type="AlphaFoldDB" id="A0A8J6BY71"/>
<evidence type="ECO:0000313" key="3">
    <source>
        <dbReference type="Proteomes" id="UP000729402"/>
    </source>
</evidence>
<protein>
    <submittedName>
        <fullName evidence="2">Uncharacterized protein</fullName>
    </submittedName>
</protein>
<gene>
    <name evidence="2" type="ORF">GUJ93_ZPchr0013g34437</name>
</gene>
<name>A0A8J6BY71_ZIZPA</name>
<dbReference type="OrthoDB" id="10610142at2759"/>
<keyword evidence="3" id="KW-1185">Reference proteome</keyword>
<organism evidence="2 3">
    <name type="scientific">Zizania palustris</name>
    <name type="common">Northern wild rice</name>
    <dbReference type="NCBI Taxonomy" id="103762"/>
    <lineage>
        <taxon>Eukaryota</taxon>
        <taxon>Viridiplantae</taxon>
        <taxon>Streptophyta</taxon>
        <taxon>Embryophyta</taxon>
        <taxon>Tracheophyta</taxon>
        <taxon>Spermatophyta</taxon>
        <taxon>Magnoliopsida</taxon>
        <taxon>Liliopsida</taxon>
        <taxon>Poales</taxon>
        <taxon>Poaceae</taxon>
        <taxon>BOP clade</taxon>
        <taxon>Oryzoideae</taxon>
        <taxon>Oryzeae</taxon>
        <taxon>Zizaniinae</taxon>
        <taxon>Zizania</taxon>
    </lineage>
</organism>
<reference evidence="2" key="2">
    <citation type="submission" date="2021-02" db="EMBL/GenBank/DDBJ databases">
        <authorList>
            <person name="Kimball J.A."/>
            <person name="Haas M.W."/>
            <person name="Macchietto M."/>
            <person name="Kono T."/>
            <person name="Duquette J."/>
            <person name="Shao M."/>
        </authorList>
    </citation>
    <scope>NUCLEOTIDE SEQUENCE</scope>
    <source>
        <tissue evidence="2">Fresh leaf tissue</tissue>
    </source>
</reference>
<evidence type="ECO:0000256" key="1">
    <source>
        <dbReference type="SAM" id="MobiDB-lite"/>
    </source>
</evidence>
<accession>A0A8J6BY71</accession>
<proteinExistence type="predicted"/>
<dbReference type="Proteomes" id="UP000729402">
    <property type="component" value="Unassembled WGS sequence"/>
</dbReference>
<feature type="region of interest" description="Disordered" evidence="1">
    <location>
        <begin position="19"/>
        <end position="104"/>
    </location>
</feature>
<comment type="caution">
    <text evidence="2">The sequence shown here is derived from an EMBL/GenBank/DDBJ whole genome shotgun (WGS) entry which is preliminary data.</text>
</comment>
<dbReference type="EMBL" id="JAAALK010000079">
    <property type="protein sequence ID" value="KAG8096355.1"/>
    <property type="molecule type" value="Genomic_DNA"/>
</dbReference>